<dbReference type="AlphaFoldDB" id="A0AB39LUZ7"/>
<proteinExistence type="predicted"/>
<dbReference type="RefSeq" id="WP_369161235.1">
    <property type="nucleotide sequence ID" value="NZ_CP163429.1"/>
</dbReference>
<organism evidence="1">
    <name type="scientific">Streptomyces sp. R02</name>
    <dbReference type="NCBI Taxonomy" id="3238623"/>
    <lineage>
        <taxon>Bacteria</taxon>
        <taxon>Bacillati</taxon>
        <taxon>Actinomycetota</taxon>
        <taxon>Actinomycetes</taxon>
        <taxon>Kitasatosporales</taxon>
        <taxon>Streptomycetaceae</taxon>
        <taxon>Streptomyces</taxon>
    </lineage>
</organism>
<protein>
    <submittedName>
        <fullName evidence="1">Uncharacterized protein</fullName>
    </submittedName>
</protein>
<evidence type="ECO:0000313" key="1">
    <source>
        <dbReference type="EMBL" id="XDP97901.1"/>
    </source>
</evidence>
<name>A0AB39LUZ7_9ACTN</name>
<accession>A0AB39LUZ7</accession>
<gene>
    <name evidence="1" type="ORF">AB5J57_32150</name>
</gene>
<dbReference type="EMBL" id="CP163429">
    <property type="protein sequence ID" value="XDP97901.1"/>
    <property type="molecule type" value="Genomic_DNA"/>
</dbReference>
<reference evidence="1" key="1">
    <citation type="submission" date="2024-07" db="EMBL/GenBank/DDBJ databases">
        <authorList>
            <person name="Yu S.T."/>
        </authorList>
    </citation>
    <scope>NUCLEOTIDE SEQUENCE</scope>
    <source>
        <strain evidence="1">R02</strain>
    </source>
</reference>
<sequence length="71" mass="8145">MVMSPAGDRIRARFDYWVRGGRAAPRCRSGTFWMWPATRVDILADLRRHGFDALPPHHDSAVLAAVKRQRD</sequence>